<comment type="caution">
    <text evidence="2">The sequence shown here is derived from an EMBL/GenBank/DDBJ whole genome shotgun (WGS) entry which is preliminary data.</text>
</comment>
<sequence>MVDAVRGLDVVVAAVIGEDRGGNDGGGGSSDSEGKISADSIAPRSYLKQAPQPTNPERPDTKPVHNKVISGQGAGGDARTRDRRIPADLTADSLATVPPTPRCVVENDCTLGNVVRGRP</sequence>
<evidence type="ECO:0000313" key="2">
    <source>
        <dbReference type="EMBL" id="GFO38516.1"/>
    </source>
</evidence>
<dbReference type="AlphaFoldDB" id="A0AAV4D2V6"/>
<keyword evidence="3" id="KW-1185">Reference proteome</keyword>
<accession>A0AAV4D2V6</accession>
<proteinExistence type="predicted"/>
<organism evidence="2 3">
    <name type="scientific">Plakobranchus ocellatus</name>
    <dbReference type="NCBI Taxonomy" id="259542"/>
    <lineage>
        <taxon>Eukaryota</taxon>
        <taxon>Metazoa</taxon>
        <taxon>Spiralia</taxon>
        <taxon>Lophotrochozoa</taxon>
        <taxon>Mollusca</taxon>
        <taxon>Gastropoda</taxon>
        <taxon>Heterobranchia</taxon>
        <taxon>Euthyneura</taxon>
        <taxon>Panpulmonata</taxon>
        <taxon>Sacoglossa</taxon>
        <taxon>Placobranchoidea</taxon>
        <taxon>Plakobranchidae</taxon>
        <taxon>Plakobranchus</taxon>
    </lineage>
</organism>
<reference evidence="2 3" key="1">
    <citation type="journal article" date="2021" name="Elife">
        <title>Chloroplast acquisition without the gene transfer in kleptoplastic sea slugs, Plakobranchus ocellatus.</title>
        <authorList>
            <person name="Maeda T."/>
            <person name="Takahashi S."/>
            <person name="Yoshida T."/>
            <person name="Shimamura S."/>
            <person name="Takaki Y."/>
            <person name="Nagai Y."/>
            <person name="Toyoda A."/>
            <person name="Suzuki Y."/>
            <person name="Arimoto A."/>
            <person name="Ishii H."/>
            <person name="Satoh N."/>
            <person name="Nishiyama T."/>
            <person name="Hasebe M."/>
            <person name="Maruyama T."/>
            <person name="Minagawa J."/>
            <person name="Obokata J."/>
            <person name="Shigenobu S."/>
        </authorList>
    </citation>
    <scope>NUCLEOTIDE SEQUENCE [LARGE SCALE GENOMIC DNA]</scope>
</reference>
<dbReference type="Proteomes" id="UP000735302">
    <property type="component" value="Unassembled WGS sequence"/>
</dbReference>
<evidence type="ECO:0000313" key="3">
    <source>
        <dbReference type="Proteomes" id="UP000735302"/>
    </source>
</evidence>
<gene>
    <name evidence="2" type="ORF">PoB_006502100</name>
</gene>
<evidence type="ECO:0000256" key="1">
    <source>
        <dbReference type="SAM" id="MobiDB-lite"/>
    </source>
</evidence>
<feature type="region of interest" description="Disordered" evidence="1">
    <location>
        <begin position="14"/>
        <end position="94"/>
    </location>
</feature>
<name>A0AAV4D2V6_9GAST</name>
<protein>
    <submittedName>
        <fullName evidence="2">Uncharacterized protein</fullName>
    </submittedName>
</protein>
<dbReference type="EMBL" id="BLXT01007319">
    <property type="protein sequence ID" value="GFO38516.1"/>
    <property type="molecule type" value="Genomic_DNA"/>
</dbReference>